<accession>A0AAU6REF4</accession>
<evidence type="ECO:0000313" key="4">
    <source>
        <dbReference type="Proteomes" id="UP001465447"/>
    </source>
</evidence>
<accession>A0AAU6R8L5</accession>
<protein>
    <submittedName>
        <fullName evidence="1">Uncharacterized protein</fullName>
    </submittedName>
</protein>
<dbReference type="RefSeq" id="WP_283722627.1">
    <property type="nucleotide sequence ID" value="NZ_CP124577.1"/>
</dbReference>
<dbReference type="EMBL" id="CP124585">
    <property type="protein sequence ID" value="WZE68602.1"/>
    <property type="molecule type" value="Genomic_DNA"/>
</dbReference>
<evidence type="ECO:0000313" key="1">
    <source>
        <dbReference type="EMBL" id="WZE66462.1"/>
    </source>
</evidence>
<evidence type="ECO:0000313" key="2">
    <source>
        <dbReference type="EMBL" id="WZE68602.1"/>
    </source>
</evidence>
<gene>
    <name evidence="3" type="ORF">QA539_09375</name>
    <name evidence="2" type="ORF">QA540_09615</name>
    <name evidence="1" type="ORF">QA541_09715</name>
</gene>
<accession>A0AAU6RJT3</accession>
<sequence length="43" mass="5029">MGIRCHFELTRQQTHTVSIVLVVHSLFFAKITLDFMLCKFGFI</sequence>
<dbReference type="KEGG" id="mpsh:QA539_09375"/>
<proteinExistence type="predicted"/>
<reference evidence="1 4" key="1">
    <citation type="submission" date="2023-04" db="EMBL/GenBank/DDBJ databases">
        <title>Macrococci isolated from food, foodproducing animals, and human clinical materials.</title>
        <authorList>
            <person name="Maslanova I."/>
            <person name="Svec P."/>
            <person name="Sedlacek I."/>
            <person name="Novakova D."/>
            <person name="Keller J.E."/>
            <person name="Schwendener S."/>
            <person name="Finstrlova A."/>
            <person name="Botka T."/>
            <person name="Kovarovic V."/>
            <person name="Petras P."/>
            <person name="Perreten V."/>
            <person name="Pantucek R."/>
        </authorList>
    </citation>
    <scope>NUCLEOTIDE SEQUENCE</scope>
    <source>
        <strain evidence="3 4">CCM 8659</strain>
        <strain evidence="2">NRL/St 13/116</strain>
        <strain evidence="1">NRL/St 21/332</strain>
    </source>
</reference>
<dbReference type="AlphaFoldDB" id="A0AAU6R8L5"/>
<keyword evidence="4" id="KW-1185">Reference proteome</keyword>
<evidence type="ECO:0000313" key="3">
    <source>
        <dbReference type="EMBL" id="WZE70684.1"/>
    </source>
</evidence>
<name>A0AAU6R8L5_9STAP</name>
<organism evidence="1">
    <name type="scientific">Macrococcus psychrotolerans</name>
    <dbReference type="NCBI Taxonomy" id="3039389"/>
    <lineage>
        <taxon>Bacteria</taxon>
        <taxon>Bacillati</taxon>
        <taxon>Bacillota</taxon>
        <taxon>Bacilli</taxon>
        <taxon>Bacillales</taxon>
        <taxon>Staphylococcaceae</taxon>
        <taxon>Macrococcus</taxon>
    </lineage>
</organism>
<dbReference type="Proteomes" id="UP001465447">
    <property type="component" value="Chromosome"/>
</dbReference>
<dbReference type="EMBL" id="CP124577">
    <property type="protein sequence ID" value="WZE66462.1"/>
    <property type="molecule type" value="Genomic_DNA"/>
</dbReference>
<dbReference type="EMBL" id="CP124591">
    <property type="protein sequence ID" value="WZE70684.1"/>
    <property type="molecule type" value="Genomic_DNA"/>
</dbReference>